<comment type="cofactor">
    <cofactor evidence="6">
        <name>[4Fe-4S] cluster</name>
        <dbReference type="ChEBI" id="CHEBI:49883"/>
    </cofactor>
    <text evidence="6">Binds 2 [4Fe-4S] clusters.</text>
</comment>
<comment type="catalytic activity">
    <reaction evidence="6">
        <text>(R)-lactate + A = pyruvate + AH2</text>
        <dbReference type="Rhea" id="RHEA:15089"/>
        <dbReference type="ChEBI" id="CHEBI:13193"/>
        <dbReference type="ChEBI" id="CHEBI:15361"/>
        <dbReference type="ChEBI" id="CHEBI:16004"/>
        <dbReference type="ChEBI" id="CHEBI:17499"/>
    </reaction>
</comment>
<dbReference type="InterPro" id="IPR012257">
    <property type="entry name" value="Glc_ox_4Fe-4S"/>
</dbReference>
<dbReference type="GO" id="GO:0019154">
    <property type="term" value="F:glycolate dehydrogenase activity"/>
    <property type="evidence" value="ECO:0007669"/>
    <property type="project" value="UniProtKB-EC"/>
</dbReference>
<dbReference type="GO" id="GO:0051539">
    <property type="term" value="F:4 iron, 4 sulfur cluster binding"/>
    <property type="evidence" value="ECO:0007669"/>
    <property type="project" value="UniProtKB-UniRule"/>
</dbReference>
<evidence type="ECO:0000256" key="6">
    <source>
        <dbReference type="PIRNR" id="PIRNR000139"/>
    </source>
</evidence>
<feature type="region of interest" description="Disordered" evidence="7">
    <location>
        <begin position="1"/>
        <end position="25"/>
    </location>
</feature>
<keyword evidence="6" id="KW-0813">Transport</keyword>
<keyword evidence="6" id="KW-0249">Electron transport</keyword>
<comment type="catalytic activity">
    <reaction evidence="6">
        <text>glycolate + A = glyoxylate + AH2</text>
        <dbReference type="Rhea" id="RHEA:21264"/>
        <dbReference type="ChEBI" id="CHEBI:13193"/>
        <dbReference type="ChEBI" id="CHEBI:17499"/>
        <dbReference type="ChEBI" id="CHEBI:29805"/>
        <dbReference type="ChEBI" id="CHEBI:36655"/>
        <dbReference type="EC" id="1.1.99.14"/>
    </reaction>
</comment>
<feature type="domain" description="4Fe-4S ferredoxin-type" evidence="8">
    <location>
        <begin position="25"/>
        <end position="55"/>
    </location>
</feature>
<dbReference type="PROSITE" id="PS51379">
    <property type="entry name" value="4FE4S_FER_2"/>
    <property type="match status" value="2"/>
</dbReference>
<organism evidence="9 10">
    <name type="scientific">Eiseniibacteriota bacterium</name>
    <dbReference type="NCBI Taxonomy" id="2212470"/>
    <lineage>
        <taxon>Bacteria</taxon>
        <taxon>Candidatus Eiseniibacteriota</taxon>
    </lineage>
</organism>
<dbReference type="PANTHER" id="PTHR32479:SF17">
    <property type="entry name" value="GLYCOLATE OXIDASE IRON-SULFUR SUBUNIT"/>
    <property type="match status" value="1"/>
</dbReference>
<dbReference type="Proteomes" id="UP000319771">
    <property type="component" value="Unassembled WGS sequence"/>
</dbReference>
<evidence type="ECO:0000313" key="9">
    <source>
        <dbReference type="EMBL" id="TMQ69461.1"/>
    </source>
</evidence>
<dbReference type="InterPro" id="IPR009051">
    <property type="entry name" value="Helical_ferredxn"/>
</dbReference>
<accession>A0A538U0Z2</accession>
<protein>
    <recommendedName>
        <fullName evidence="6">Glycolate oxidase iron-sulfur subunit</fullName>
        <ecNumber evidence="6">1.1.99.14</ecNumber>
    </recommendedName>
</protein>
<reference evidence="9 10" key="1">
    <citation type="journal article" date="2019" name="Nat. Microbiol.">
        <title>Mediterranean grassland soil C-N compound turnover is dependent on rainfall and depth, and is mediated by genomically divergent microorganisms.</title>
        <authorList>
            <person name="Diamond S."/>
            <person name="Andeer P.F."/>
            <person name="Li Z."/>
            <person name="Crits-Christoph A."/>
            <person name="Burstein D."/>
            <person name="Anantharaman K."/>
            <person name="Lane K.R."/>
            <person name="Thomas B.C."/>
            <person name="Pan C."/>
            <person name="Northen T.R."/>
            <person name="Banfield J.F."/>
        </authorList>
    </citation>
    <scope>NUCLEOTIDE SEQUENCE [LARGE SCALE GENOMIC DNA]</scope>
    <source>
        <strain evidence="9">WS_11</strain>
    </source>
</reference>
<dbReference type="PANTHER" id="PTHR32479">
    <property type="entry name" value="GLYCOLATE OXIDASE IRON-SULFUR SUBUNIT"/>
    <property type="match status" value="1"/>
</dbReference>
<dbReference type="PROSITE" id="PS00198">
    <property type="entry name" value="4FE4S_FER_1"/>
    <property type="match status" value="2"/>
</dbReference>
<dbReference type="EC" id="1.1.99.14" evidence="6"/>
<keyword evidence="4 6" id="KW-0408">Iron</keyword>
<evidence type="ECO:0000256" key="2">
    <source>
        <dbReference type="ARBA" id="ARBA00022723"/>
    </source>
</evidence>
<sequence length="477" mass="51157">MLRGVSPSPLAGTPTSRPWFDAEDPPSRRDLNTCIHCGLCLTACPTYRELKIEPDSPRGRIYLMRGLNEGRIAPTPELVEHLDNCLGCRACETVCPAGVPYGRMLEETRGQLSRRAGGGSSGLMRALGEAALRSLVPDRDRMQVAASLMRLGQRGPIGAFMRSGAAQRLLPAFARRGFAMTPEIAPRRERALEVAARRLPQGARMEERDAALVFIPAGPAQATVGFFTSCVMDVMFPRVNQEAVRLLVLAGCRVEVPRAQTCCGALHAHSGLRREARALARRNAAAFAPEALDFVVTDSAGCGAALHEAGHLLHDDEAADAARSLAARTRDLAQVLAAVGLPEPTATPRSRRDPGRALRIAYHDPCHLAHGQGVRGEPRALLRRIPGAQVVDLPDSDWCCGSAGVYNLTHPAMAESQLQHKLDTVAAVDPELVVASNPGCLLHMARGARERGLAARMVHLVEALALAWPAPGEDTHA</sequence>
<dbReference type="AlphaFoldDB" id="A0A538U0Z2"/>
<gene>
    <name evidence="9" type="ORF">E6K81_14920</name>
</gene>
<feature type="domain" description="4Fe-4S ferredoxin-type" evidence="8">
    <location>
        <begin position="74"/>
        <end position="107"/>
    </location>
</feature>
<evidence type="ECO:0000256" key="3">
    <source>
        <dbReference type="ARBA" id="ARBA00022737"/>
    </source>
</evidence>
<comment type="caution">
    <text evidence="9">The sequence shown here is derived from an EMBL/GenBank/DDBJ whole genome shotgun (WGS) entry which is preliminary data.</text>
</comment>
<evidence type="ECO:0000259" key="8">
    <source>
        <dbReference type="PROSITE" id="PS51379"/>
    </source>
</evidence>
<evidence type="ECO:0000256" key="7">
    <source>
        <dbReference type="SAM" id="MobiDB-lite"/>
    </source>
</evidence>
<dbReference type="Pfam" id="PF13183">
    <property type="entry name" value="Fer4_8"/>
    <property type="match status" value="1"/>
</dbReference>
<dbReference type="InterPro" id="IPR004017">
    <property type="entry name" value="Cys_rich_dom"/>
</dbReference>
<comment type="function">
    <text evidence="6">Component of a complex that catalyzes the oxidation of glycolate to glyoxylate.</text>
</comment>
<dbReference type="EMBL" id="VBPB01000307">
    <property type="protein sequence ID" value="TMQ69461.1"/>
    <property type="molecule type" value="Genomic_DNA"/>
</dbReference>
<keyword evidence="1 6" id="KW-0004">4Fe-4S</keyword>
<dbReference type="InterPro" id="IPR017900">
    <property type="entry name" value="4Fe4S_Fe_S_CS"/>
</dbReference>
<evidence type="ECO:0000256" key="4">
    <source>
        <dbReference type="ARBA" id="ARBA00023004"/>
    </source>
</evidence>
<keyword evidence="5 6" id="KW-0411">Iron-sulfur</keyword>
<name>A0A538U0Z2_UNCEI</name>
<keyword evidence="2 6" id="KW-0479">Metal-binding</keyword>
<dbReference type="Pfam" id="PF02754">
    <property type="entry name" value="CCG"/>
    <property type="match status" value="2"/>
</dbReference>
<dbReference type="Gene3D" id="1.10.1060.10">
    <property type="entry name" value="Alpha-helical ferredoxin"/>
    <property type="match status" value="1"/>
</dbReference>
<dbReference type="InterPro" id="IPR017896">
    <property type="entry name" value="4Fe4S_Fe-S-bd"/>
</dbReference>
<dbReference type="PIRSF" id="PIRSF000139">
    <property type="entry name" value="Glc_ox_4Fe-4S"/>
    <property type="match status" value="1"/>
</dbReference>
<evidence type="ECO:0000256" key="1">
    <source>
        <dbReference type="ARBA" id="ARBA00022485"/>
    </source>
</evidence>
<keyword evidence="3" id="KW-0677">Repeat</keyword>
<dbReference type="GO" id="GO:0046872">
    <property type="term" value="F:metal ion binding"/>
    <property type="evidence" value="ECO:0007669"/>
    <property type="project" value="UniProtKB-UniRule"/>
</dbReference>
<evidence type="ECO:0000313" key="10">
    <source>
        <dbReference type="Proteomes" id="UP000319771"/>
    </source>
</evidence>
<evidence type="ECO:0000256" key="5">
    <source>
        <dbReference type="ARBA" id="ARBA00023014"/>
    </source>
</evidence>
<proteinExistence type="predicted"/>
<dbReference type="SUPFAM" id="SSF46548">
    <property type="entry name" value="alpha-helical ferredoxin"/>
    <property type="match status" value="1"/>
</dbReference>